<sequence length="384" mass="43373">MIEEFSTCESINTDFSIVVDNGSGMCKAGFSGDDLPRIAFPSLVGQPRHKVVMIGVCKKKHYVGDQAQNYRGMLSLRYPIEHGVITNWQDMEILWQHTFDELRVSAEEHPILTTEAPMNPKSNREKMTQIMFETFKVPSFYVSIQAVLSLYASGRTSGLVLDCGDGVTHTVPVYEGYSLPYSVHRLDFAGRELTEYLASLLTERGYSFVTSAEKEIVKDIKEKLCFVALNYSHEHLHYSAEFANSFTTYTLPDGQIIEIGDERFRCPEALFQPSLIGHEYKGLAEIAFNSILNCDIDIRRLLYSNMVLSGGSTMFPGFPERMNKDLQSLAPSNARIKMSSPSERRFSVWIGGSVLASLSSFKDMWISKEEYDEFGSAIVHRKCF</sequence>
<dbReference type="PRINTS" id="PR00190">
    <property type="entry name" value="ACTIN"/>
</dbReference>
<dbReference type="GO" id="GO:0005524">
    <property type="term" value="F:ATP binding"/>
    <property type="evidence" value="ECO:0007669"/>
    <property type="project" value="UniProtKB-KW"/>
</dbReference>
<dbReference type="PROSITE" id="PS00432">
    <property type="entry name" value="ACTINS_2"/>
    <property type="match status" value="1"/>
</dbReference>
<dbReference type="AlphaFoldDB" id="A0A6G3MFN7"/>
<keyword evidence="5" id="KW-0206">Cytoskeleton</keyword>
<dbReference type="GO" id="GO:0005856">
    <property type="term" value="C:cytoskeleton"/>
    <property type="evidence" value="ECO:0007669"/>
    <property type="project" value="UniProtKB-SubCell"/>
</dbReference>
<dbReference type="FunFam" id="3.30.420.40:FF:000148">
    <property type="entry name" value="Actin, alpha skeletal muscle"/>
    <property type="match status" value="1"/>
</dbReference>
<keyword evidence="2" id="KW-0963">Cytoplasm</keyword>
<dbReference type="InterPro" id="IPR043129">
    <property type="entry name" value="ATPase_NBD"/>
</dbReference>
<dbReference type="EMBL" id="GHBP01001481">
    <property type="protein sequence ID" value="NDJ92756.1"/>
    <property type="molecule type" value="Transcribed_RNA"/>
</dbReference>
<keyword evidence="3" id="KW-0547">Nucleotide-binding</keyword>
<comment type="similarity">
    <text evidence="6">Belongs to the actin family.</text>
</comment>
<reference evidence="7" key="1">
    <citation type="submission" date="2018-11" db="EMBL/GenBank/DDBJ databases">
        <title>Henneguya salminicola genome and transcriptome.</title>
        <authorList>
            <person name="Yahalomi D."/>
            <person name="Atkinson S.D."/>
            <person name="Neuhof M."/>
            <person name="Chang E.S."/>
            <person name="Philippe H."/>
            <person name="Cartwright P."/>
            <person name="Bartholomew J.L."/>
            <person name="Huchon D."/>
        </authorList>
    </citation>
    <scope>NUCLEOTIDE SEQUENCE</scope>
    <source>
        <strain evidence="7">Hz1</strain>
        <tissue evidence="7">Whole</tissue>
    </source>
</reference>
<accession>A0A6G3MFN7</accession>
<dbReference type="FunFam" id="3.90.640.10:FF:000047">
    <property type="entry name" value="Actin, alpha skeletal muscle"/>
    <property type="match status" value="1"/>
</dbReference>
<dbReference type="InterPro" id="IPR004001">
    <property type="entry name" value="Actin_CS"/>
</dbReference>
<evidence type="ECO:0000313" key="7">
    <source>
        <dbReference type="EMBL" id="NDJ92756.1"/>
    </source>
</evidence>
<evidence type="ECO:0000256" key="2">
    <source>
        <dbReference type="ARBA" id="ARBA00022490"/>
    </source>
</evidence>
<dbReference type="SMART" id="SM00268">
    <property type="entry name" value="ACTIN"/>
    <property type="match status" value="1"/>
</dbReference>
<dbReference type="OrthoDB" id="6220758at2759"/>
<evidence type="ECO:0000256" key="5">
    <source>
        <dbReference type="ARBA" id="ARBA00023212"/>
    </source>
</evidence>
<keyword evidence="4" id="KW-0067">ATP-binding</keyword>
<dbReference type="Gene3D" id="3.30.420.40">
    <property type="match status" value="2"/>
</dbReference>
<organism evidence="7">
    <name type="scientific">Henneguya salminicola</name>
    <name type="common">Myxosporean</name>
    <dbReference type="NCBI Taxonomy" id="69463"/>
    <lineage>
        <taxon>Eukaryota</taxon>
        <taxon>Metazoa</taxon>
        <taxon>Cnidaria</taxon>
        <taxon>Myxozoa</taxon>
        <taxon>Myxosporea</taxon>
        <taxon>Bivalvulida</taxon>
        <taxon>Platysporina</taxon>
        <taxon>Myxobolidae</taxon>
        <taxon>Henneguya</taxon>
    </lineage>
</organism>
<evidence type="ECO:0000256" key="6">
    <source>
        <dbReference type="RuleBase" id="RU000487"/>
    </source>
</evidence>
<proteinExistence type="inferred from homology"/>
<comment type="subcellular location">
    <subcellularLocation>
        <location evidence="1">Cytoplasm</location>
        <location evidence="1">Cytoskeleton</location>
    </subcellularLocation>
</comment>
<dbReference type="InterPro" id="IPR004000">
    <property type="entry name" value="Actin"/>
</dbReference>
<dbReference type="FunFam" id="3.30.420.40:FF:000058">
    <property type="entry name" value="Putative actin-related protein 5"/>
    <property type="match status" value="1"/>
</dbReference>
<dbReference type="SUPFAM" id="SSF53067">
    <property type="entry name" value="Actin-like ATPase domain"/>
    <property type="match status" value="2"/>
</dbReference>
<protein>
    <submittedName>
        <fullName evidence="7">Actin (Trinotate prediction)</fullName>
    </submittedName>
</protein>
<name>A0A6G3MFN7_HENSL</name>
<dbReference type="Pfam" id="PF00022">
    <property type="entry name" value="Actin"/>
    <property type="match status" value="1"/>
</dbReference>
<evidence type="ECO:0000256" key="1">
    <source>
        <dbReference type="ARBA" id="ARBA00004245"/>
    </source>
</evidence>
<dbReference type="PANTHER" id="PTHR11937">
    <property type="entry name" value="ACTIN"/>
    <property type="match status" value="1"/>
</dbReference>
<dbReference type="Gene3D" id="3.90.640.10">
    <property type="entry name" value="Actin, Chain A, domain 4"/>
    <property type="match status" value="1"/>
</dbReference>
<evidence type="ECO:0000256" key="3">
    <source>
        <dbReference type="ARBA" id="ARBA00022741"/>
    </source>
</evidence>
<evidence type="ECO:0000256" key="4">
    <source>
        <dbReference type="ARBA" id="ARBA00022840"/>
    </source>
</evidence>